<protein>
    <submittedName>
        <fullName evidence="1">Uncharacterized protein</fullName>
    </submittedName>
</protein>
<dbReference type="Proteomes" id="UP000324159">
    <property type="component" value="Unassembled WGS sequence"/>
</dbReference>
<name>A0A5D3WH04_9BACT</name>
<sequence length="496" mass="55791">MAPILPDNGGRVQTGSQRAGVCRPESVALASAGRCVFAVRAAGFQLFLREACPHNEQVQPTMNNSCPYIPPLFLSSFTVDESAPFRRHLNRLEVEIGREDYHHLKRVELLDHPLSEAEIAGMVDLTDRLLATTQNGYNRELLKRLDIQVLLDERTYRVYYRLPDRVIRFVAVWRERVLERFFHHLPQQDLGWTGCGAGLPGFEARYLPDDAGGSLLLRRRGGLPADGTLLTAPHGPYDPHTLEVALYFLRTGKAVAAVINLGFAGREPLTDANLEKLRRWGVPLNPSNIDVIYPYVDEKGRPCSYKTERNLPRFLQLLALPAPALILDIHGCVGTCRDDRKVVVGLGGWPPYVRPEDFGRLEERGPVLHLFPSTRLRRGLELVRELSEEIFLQFCEQADRCFNFVLLGGLQAVGRRIDPRRHTASLIEGEERSWLPEEGVRWLPGAGANALQRSKALELSPPPLCLHIEIPTAIRRRMVLRLEELAITDSLQSSGL</sequence>
<comment type="caution">
    <text evidence="1">The sequence shown here is derived from an EMBL/GenBank/DDBJ whole genome shotgun (WGS) entry which is preliminary data.</text>
</comment>
<proteinExistence type="predicted"/>
<organism evidence="1 2">
    <name type="scientific">Geothermobacter ehrlichii</name>
    <dbReference type="NCBI Taxonomy" id="213224"/>
    <lineage>
        <taxon>Bacteria</taxon>
        <taxon>Pseudomonadati</taxon>
        <taxon>Thermodesulfobacteriota</taxon>
        <taxon>Desulfuromonadia</taxon>
        <taxon>Desulfuromonadales</taxon>
        <taxon>Geothermobacteraceae</taxon>
        <taxon>Geothermobacter</taxon>
    </lineage>
</organism>
<reference evidence="1 2" key="1">
    <citation type="submission" date="2019-07" db="EMBL/GenBank/DDBJ databases">
        <title>Genomic Encyclopedia of Type Strains, Phase IV (KMG-IV): sequencing the most valuable type-strain genomes for metagenomic binning, comparative biology and taxonomic classification.</title>
        <authorList>
            <person name="Goeker M."/>
        </authorList>
    </citation>
    <scope>NUCLEOTIDE SEQUENCE [LARGE SCALE GENOMIC DNA]</scope>
    <source>
        <strain evidence="1 2">SS015</strain>
    </source>
</reference>
<dbReference type="AlphaFoldDB" id="A0A5D3WH04"/>
<evidence type="ECO:0000313" key="1">
    <source>
        <dbReference type="EMBL" id="TYO98103.1"/>
    </source>
</evidence>
<dbReference type="EMBL" id="VNIB01000008">
    <property type="protein sequence ID" value="TYO98103.1"/>
    <property type="molecule type" value="Genomic_DNA"/>
</dbReference>
<gene>
    <name evidence="1" type="ORF">EDC39_10840</name>
</gene>
<accession>A0A5D3WH04</accession>
<evidence type="ECO:0000313" key="2">
    <source>
        <dbReference type="Proteomes" id="UP000324159"/>
    </source>
</evidence>
<keyword evidence="2" id="KW-1185">Reference proteome</keyword>